<dbReference type="InterPro" id="IPR036869">
    <property type="entry name" value="J_dom_sf"/>
</dbReference>
<evidence type="ECO:0000313" key="3">
    <source>
        <dbReference type="EMBL" id="CAA2987705.1"/>
    </source>
</evidence>
<dbReference type="PROSITE" id="PS00636">
    <property type="entry name" value="DNAJ_1"/>
    <property type="match status" value="1"/>
</dbReference>
<dbReference type="InterPro" id="IPR018253">
    <property type="entry name" value="DnaJ_domain_CS"/>
</dbReference>
<dbReference type="AlphaFoldDB" id="A0A8S0S7K0"/>
<dbReference type="Pfam" id="PF00226">
    <property type="entry name" value="DnaJ"/>
    <property type="match status" value="1"/>
</dbReference>
<feature type="compositionally biased region" description="Basic and acidic residues" evidence="1">
    <location>
        <begin position="223"/>
        <end position="234"/>
    </location>
</feature>
<dbReference type="InterPro" id="IPR032843">
    <property type="entry name" value="Jiv"/>
</dbReference>
<dbReference type="PANTHER" id="PTHR45270:SF1">
    <property type="entry name" value="CHAPERONE DNAJ-DOMAIN SUPERFAMILY PROTEIN"/>
    <property type="match status" value="1"/>
</dbReference>
<dbReference type="PRINTS" id="PR00625">
    <property type="entry name" value="JDOMAIN"/>
</dbReference>
<dbReference type="Gene3D" id="1.10.287.110">
    <property type="entry name" value="DnaJ domain"/>
    <property type="match status" value="1"/>
</dbReference>
<dbReference type="Proteomes" id="UP000594638">
    <property type="component" value="Unassembled WGS sequence"/>
</dbReference>
<reference evidence="3 4" key="1">
    <citation type="submission" date="2019-12" db="EMBL/GenBank/DDBJ databases">
        <authorList>
            <person name="Alioto T."/>
            <person name="Alioto T."/>
            <person name="Gomez Garrido J."/>
        </authorList>
    </citation>
    <scope>NUCLEOTIDE SEQUENCE [LARGE SCALE GENOMIC DNA]</scope>
</reference>
<dbReference type="PROSITE" id="PS50076">
    <property type="entry name" value="DNAJ_2"/>
    <property type="match status" value="1"/>
</dbReference>
<dbReference type="SUPFAM" id="SSF46565">
    <property type="entry name" value="Chaperone J-domain"/>
    <property type="match status" value="1"/>
</dbReference>
<dbReference type="EMBL" id="CACTIH010003942">
    <property type="protein sequence ID" value="CAA2987705.1"/>
    <property type="molecule type" value="Genomic_DNA"/>
</dbReference>
<gene>
    <name evidence="3" type="ORF">OLEA9_A077576</name>
</gene>
<dbReference type="OrthoDB" id="1507364at2759"/>
<organism evidence="3 4">
    <name type="scientific">Olea europaea subsp. europaea</name>
    <dbReference type="NCBI Taxonomy" id="158383"/>
    <lineage>
        <taxon>Eukaryota</taxon>
        <taxon>Viridiplantae</taxon>
        <taxon>Streptophyta</taxon>
        <taxon>Embryophyta</taxon>
        <taxon>Tracheophyta</taxon>
        <taxon>Spermatophyta</taxon>
        <taxon>Magnoliopsida</taxon>
        <taxon>eudicotyledons</taxon>
        <taxon>Gunneridae</taxon>
        <taxon>Pentapetalae</taxon>
        <taxon>asterids</taxon>
        <taxon>lamiids</taxon>
        <taxon>Lamiales</taxon>
        <taxon>Oleaceae</taxon>
        <taxon>Oleeae</taxon>
        <taxon>Olea</taxon>
    </lineage>
</organism>
<evidence type="ECO:0000313" key="4">
    <source>
        <dbReference type="Proteomes" id="UP000594638"/>
    </source>
</evidence>
<feature type="domain" description="J" evidence="2">
    <location>
        <begin position="161"/>
        <end position="228"/>
    </location>
</feature>
<protein>
    <submittedName>
        <fullName evidence="3">DnaJ homolog subfamily C member 14-like</fullName>
    </submittedName>
</protein>
<dbReference type="Gramene" id="OE9A077576T3">
    <property type="protein sequence ID" value="OE9A077576C3"/>
    <property type="gene ID" value="OE9A077576"/>
</dbReference>
<accession>A0A8S0S7K0</accession>
<proteinExistence type="predicted"/>
<dbReference type="Pfam" id="PF14901">
    <property type="entry name" value="Jiv90"/>
    <property type="match status" value="1"/>
</dbReference>
<dbReference type="InterPro" id="IPR001623">
    <property type="entry name" value="DnaJ_domain"/>
</dbReference>
<name>A0A8S0S7K0_OLEEU</name>
<keyword evidence="4" id="KW-1185">Reference proteome</keyword>
<evidence type="ECO:0000256" key="1">
    <source>
        <dbReference type="SAM" id="MobiDB-lite"/>
    </source>
</evidence>
<dbReference type="PANTHER" id="PTHR45270">
    <property type="entry name" value="OS03G0832900 PROTEIN"/>
    <property type="match status" value="1"/>
</dbReference>
<dbReference type="CDD" id="cd06257">
    <property type="entry name" value="DnaJ"/>
    <property type="match status" value="1"/>
</dbReference>
<sequence>MFFLCPGCFSCYSCSHHCPYVITGYLFSLNHAQLVVLMVTIYSLYYVKVQAGWLGVLLSINLAFLSNDLLSCLIQWCDNLSECTNFEEHKESESFIEIFSTDYEYSTGTDEDEKLYSCKSSSKLVNTSSFVEKLKESAAKHVVKEEVNSISEIKRILSSIDHYEALGFSRQNKVDVMLLKKEYHKKAMLVHPDKNMGSPLASDSFKKLQCAYEVLSDTEKKKDYDEKLRKEESKSVMQKSPSTSHQCTKCGNPHVWVCTNRTKAKARWCEDCCQYHQAKDGDGWVEHKVSLVFNQPEKEEIPRAFVCAESKIFDVSEWATCQGMACRPNTHRPSFHVKMVGLDKSTQRSNSSMYPWDLDAEMMDEEEEFDLWLQQALASGLFCETSKRRKSWSPFKLPQKNGKKHWRRFS</sequence>
<evidence type="ECO:0000259" key="2">
    <source>
        <dbReference type="PROSITE" id="PS50076"/>
    </source>
</evidence>
<feature type="region of interest" description="Disordered" evidence="1">
    <location>
        <begin position="223"/>
        <end position="243"/>
    </location>
</feature>
<comment type="caution">
    <text evidence="3">The sequence shown here is derived from an EMBL/GenBank/DDBJ whole genome shotgun (WGS) entry which is preliminary data.</text>
</comment>
<dbReference type="SMART" id="SM00271">
    <property type="entry name" value="DnaJ"/>
    <property type="match status" value="1"/>
</dbReference>